<dbReference type="Proteomes" id="UP001353858">
    <property type="component" value="Unassembled WGS sequence"/>
</dbReference>
<evidence type="ECO:0000256" key="1">
    <source>
        <dbReference type="SAM" id="MobiDB-lite"/>
    </source>
</evidence>
<gene>
    <name evidence="2" type="ORF">RN001_005377</name>
</gene>
<evidence type="ECO:0000313" key="2">
    <source>
        <dbReference type="EMBL" id="KAK4882058.1"/>
    </source>
</evidence>
<organism evidence="2 3">
    <name type="scientific">Aquatica leii</name>
    <dbReference type="NCBI Taxonomy" id="1421715"/>
    <lineage>
        <taxon>Eukaryota</taxon>
        <taxon>Metazoa</taxon>
        <taxon>Ecdysozoa</taxon>
        <taxon>Arthropoda</taxon>
        <taxon>Hexapoda</taxon>
        <taxon>Insecta</taxon>
        <taxon>Pterygota</taxon>
        <taxon>Neoptera</taxon>
        <taxon>Endopterygota</taxon>
        <taxon>Coleoptera</taxon>
        <taxon>Polyphaga</taxon>
        <taxon>Elateriformia</taxon>
        <taxon>Elateroidea</taxon>
        <taxon>Lampyridae</taxon>
        <taxon>Luciolinae</taxon>
        <taxon>Aquatica</taxon>
    </lineage>
</organism>
<feature type="region of interest" description="Disordered" evidence="1">
    <location>
        <begin position="1"/>
        <end position="34"/>
    </location>
</feature>
<sequence length="350" mass="39074">MVNGLAPALLSPPNLSNPSTSARTRTTSVSSNRSVSFNVSSEPTNFRYCLRNLPTNIKTQKQLYTSLLSLQLPLTNLKLNFNRTAKIQHLFGDPNINLSQLSRPRSLNLNSNTHSFTCVLRNIDKDITEPEILTAIYLLKLTKAIRIISRLTQQSTTLIRLITPSKTTLDYLLARDVYMYGRHYPCEPSYIPQPVPKYCSTCTKVGHLLDECPTRVLTCPKCGGNHNSSTCLSTEPKCNNCSGPHPTYSFACAVRNAFPQTAAATAHPTAIDTHSESETTSLFEDDVADTDLRLKPFIKTLTLSLMYLFPDRRNKIIKAINRTTTSILNCNVYMSFVKSGVAFTFKQHNT</sequence>
<keyword evidence="3" id="KW-1185">Reference proteome</keyword>
<name>A0AAN7SPU5_9COLE</name>
<dbReference type="EMBL" id="JARPUR010000002">
    <property type="protein sequence ID" value="KAK4882058.1"/>
    <property type="molecule type" value="Genomic_DNA"/>
</dbReference>
<reference evidence="3" key="1">
    <citation type="submission" date="2023-01" db="EMBL/GenBank/DDBJ databases">
        <title>Key to firefly adult light organ development and bioluminescence: homeobox transcription factors regulate luciferase expression and transportation to peroxisome.</title>
        <authorList>
            <person name="Fu X."/>
        </authorList>
    </citation>
    <scope>NUCLEOTIDE SEQUENCE [LARGE SCALE GENOMIC DNA]</scope>
</reference>
<dbReference type="AlphaFoldDB" id="A0AAN7SPU5"/>
<evidence type="ECO:0000313" key="3">
    <source>
        <dbReference type="Proteomes" id="UP001353858"/>
    </source>
</evidence>
<evidence type="ECO:0008006" key="4">
    <source>
        <dbReference type="Google" id="ProtNLM"/>
    </source>
</evidence>
<comment type="caution">
    <text evidence="2">The sequence shown here is derived from an EMBL/GenBank/DDBJ whole genome shotgun (WGS) entry which is preliminary data.</text>
</comment>
<protein>
    <recommendedName>
        <fullName evidence="4">CCHC-type domain-containing protein</fullName>
    </recommendedName>
</protein>
<proteinExistence type="predicted"/>
<accession>A0AAN7SPU5</accession>